<feature type="transmembrane region" description="Helical" evidence="6">
    <location>
        <begin position="531"/>
        <end position="551"/>
    </location>
</feature>
<dbReference type="CDD" id="cd01610">
    <property type="entry name" value="PAP2_like"/>
    <property type="match status" value="1"/>
</dbReference>
<name>A0A2N8L399_9BURK</name>
<keyword evidence="2" id="KW-1003">Cell membrane</keyword>
<feature type="transmembrane region" description="Helical" evidence="6">
    <location>
        <begin position="63"/>
        <end position="83"/>
    </location>
</feature>
<feature type="transmembrane region" description="Helical" evidence="6">
    <location>
        <begin position="249"/>
        <end position="266"/>
    </location>
</feature>
<feature type="transmembrane region" description="Helical" evidence="6">
    <location>
        <begin position="224"/>
        <end position="243"/>
    </location>
</feature>
<evidence type="ECO:0000256" key="2">
    <source>
        <dbReference type="ARBA" id="ARBA00022475"/>
    </source>
</evidence>
<dbReference type="SMART" id="SM00014">
    <property type="entry name" value="acidPPc"/>
    <property type="match status" value="1"/>
</dbReference>
<proteinExistence type="predicted"/>
<feature type="domain" description="Phosphatidic acid phosphatase type 2/haloperoxidase" evidence="7">
    <location>
        <begin position="95"/>
        <end position="206"/>
    </location>
</feature>
<organism evidence="8 9">
    <name type="scientific">Kinneretia aquatilis</name>
    <dbReference type="NCBI Taxonomy" id="2070761"/>
    <lineage>
        <taxon>Bacteria</taxon>
        <taxon>Pseudomonadati</taxon>
        <taxon>Pseudomonadota</taxon>
        <taxon>Betaproteobacteria</taxon>
        <taxon>Burkholderiales</taxon>
        <taxon>Sphaerotilaceae</taxon>
        <taxon>Roseateles</taxon>
    </lineage>
</organism>
<evidence type="ECO:0000256" key="6">
    <source>
        <dbReference type="SAM" id="Phobius"/>
    </source>
</evidence>
<evidence type="ECO:0000256" key="1">
    <source>
        <dbReference type="ARBA" id="ARBA00004651"/>
    </source>
</evidence>
<reference evidence="8 9" key="1">
    <citation type="submission" date="2018-01" db="EMBL/GenBank/DDBJ databases">
        <title>Draft genome sequence of Paucibacter aquatile CR182 isolated from freshwater of the Nakdong River.</title>
        <authorList>
            <person name="Choi A."/>
            <person name="Chung E.J."/>
        </authorList>
    </citation>
    <scope>NUCLEOTIDE SEQUENCE [LARGE SCALE GENOMIC DNA]</scope>
    <source>
        <strain evidence="8 9">CR182</strain>
    </source>
</reference>
<accession>A0A2N8L399</accession>
<dbReference type="Pfam" id="PF01569">
    <property type="entry name" value="PAP2"/>
    <property type="match status" value="1"/>
</dbReference>
<dbReference type="Proteomes" id="UP000235916">
    <property type="component" value="Unassembled WGS sequence"/>
</dbReference>
<feature type="transmembrane region" description="Helical" evidence="6">
    <location>
        <begin position="307"/>
        <end position="328"/>
    </location>
</feature>
<dbReference type="EMBL" id="POSP01000001">
    <property type="protein sequence ID" value="PND40182.1"/>
    <property type="molecule type" value="Genomic_DNA"/>
</dbReference>
<feature type="transmembrane region" description="Helical" evidence="6">
    <location>
        <begin position="496"/>
        <end position="519"/>
    </location>
</feature>
<dbReference type="InterPro" id="IPR036938">
    <property type="entry name" value="PAP2/HPO_sf"/>
</dbReference>
<dbReference type="PANTHER" id="PTHR14969:SF13">
    <property type="entry name" value="AT30094P"/>
    <property type="match status" value="1"/>
</dbReference>
<comment type="subcellular location">
    <subcellularLocation>
        <location evidence="1">Cell membrane</location>
        <topology evidence="1">Multi-pass membrane protein</topology>
    </subcellularLocation>
</comment>
<dbReference type="GO" id="GO:0005886">
    <property type="term" value="C:plasma membrane"/>
    <property type="evidence" value="ECO:0007669"/>
    <property type="project" value="UniProtKB-SubCell"/>
</dbReference>
<comment type="caution">
    <text evidence="8">The sequence shown here is derived from an EMBL/GenBank/DDBJ whole genome shotgun (WGS) entry which is preliminary data.</text>
</comment>
<evidence type="ECO:0000256" key="4">
    <source>
        <dbReference type="ARBA" id="ARBA00022989"/>
    </source>
</evidence>
<feature type="transmembrane region" description="Helical" evidence="6">
    <location>
        <begin position="429"/>
        <end position="448"/>
    </location>
</feature>
<feature type="transmembrane region" description="Helical" evidence="6">
    <location>
        <begin position="92"/>
        <end position="110"/>
    </location>
</feature>
<keyword evidence="9" id="KW-1185">Reference proteome</keyword>
<sequence>MSPAIPNACERRLPDALLSRARQGAVLCLAGLLALLALALRGSGREPLWLAQLQPTLAQFSPTLWSLLSVAGLGWAALGFVSVQKPALAERLWPTGLFALLVGGVLAQVLKKSINAPRPPSVLGAGELWVTGDPLFFNAMPSGHSATAATLVLLIWALARPPRWGQILLVWAAVSVGLARVGVGAHWASDVLAGWALGLVVGLLALHAVPHAPRWMHGARGVRWRAAVGLLSGCVLALMPWGYPLAENGQWLMGLGLIAAAAWQLWRHGELARPAALLRMVLGLLLLLALLAWAAPQVDLQQWQASLARVAAGDWLLASLALLLSLGLRGWRVQLEWRARRARSELPAVSLSYGASLRLLLLHTLALNWAPLRSGELGYLWLAQRQYGATASEALASLVWLRLQDLLVLGSLSLAAVLAWCLGQGAGLALLMSALCFLAGSALLRGVLARLQPSTQPQALPQGRWARLRAALAQAPSLGAQRPIALLSLANWWLKLAALGGLLMALLGGSPLQGLLAAIGGELGGMWPIQATAGLGSYEAGVAGVAAWLGVEMALPLVLAAALAVHGLALLLSTVAGLLVLLFYGFPARAPAVTLRVA</sequence>
<dbReference type="RefSeq" id="WP_102766316.1">
    <property type="nucleotide sequence ID" value="NZ_POSP01000001.1"/>
</dbReference>
<protein>
    <recommendedName>
        <fullName evidence="7">Phosphatidic acid phosphatase type 2/haloperoxidase domain-containing protein</fullName>
    </recommendedName>
</protein>
<dbReference type="AlphaFoldDB" id="A0A2N8L399"/>
<dbReference type="InterPro" id="IPR022791">
    <property type="entry name" value="L-PG_synthase/AglD"/>
</dbReference>
<evidence type="ECO:0000256" key="3">
    <source>
        <dbReference type="ARBA" id="ARBA00022692"/>
    </source>
</evidence>
<evidence type="ECO:0000313" key="8">
    <source>
        <dbReference type="EMBL" id="PND40182.1"/>
    </source>
</evidence>
<dbReference type="Pfam" id="PF03706">
    <property type="entry name" value="LPG_synthase_TM"/>
    <property type="match status" value="1"/>
</dbReference>
<feature type="transmembrane region" description="Helical" evidence="6">
    <location>
        <begin position="406"/>
        <end position="422"/>
    </location>
</feature>
<keyword evidence="3 6" id="KW-0812">Transmembrane</keyword>
<dbReference type="SUPFAM" id="SSF48317">
    <property type="entry name" value="Acid phosphatase/Vanadium-dependent haloperoxidase"/>
    <property type="match status" value="1"/>
</dbReference>
<evidence type="ECO:0000256" key="5">
    <source>
        <dbReference type="ARBA" id="ARBA00023136"/>
    </source>
</evidence>
<dbReference type="InterPro" id="IPR000326">
    <property type="entry name" value="PAP2/HPO"/>
</dbReference>
<evidence type="ECO:0000313" key="9">
    <source>
        <dbReference type="Proteomes" id="UP000235916"/>
    </source>
</evidence>
<feature type="transmembrane region" description="Helical" evidence="6">
    <location>
        <begin position="557"/>
        <end position="586"/>
    </location>
</feature>
<feature type="transmembrane region" description="Helical" evidence="6">
    <location>
        <begin position="168"/>
        <end position="187"/>
    </location>
</feature>
<feature type="transmembrane region" description="Helical" evidence="6">
    <location>
        <begin position="135"/>
        <end position="156"/>
    </location>
</feature>
<dbReference type="PANTHER" id="PTHR14969">
    <property type="entry name" value="SPHINGOSINE-1-PHOSPHATE PHOSPHOHYDROLASE"/>
    <property type="match status" value="1"/>
</dbReference>
<feature type="transmembrane region" description="Helical" evidence="6">
    <location>
        <begin position="278"/>
        <end position="295"/>
    </location>
</feature>
<feature type="transmembrane region" description="Helical" evidence="6">
    <location>
        <begin position="193"/>
        <end position="212"/>
    </location>
</feature>
<keyword evidence="5 6" id="KW-0472">Membrane</keyword>
<gene>
    <name evidence="8" type="ORF">C1O66_02020</name>
</gene>
<dbReference type="Gene3D" id="1.20.144.10">
    <property type="entry name" value="Phosphatidic acid phosphatase type 2/haloperoxidase"/>
    <property type="match status" value="1"/>
</dbReference>
<keyword evidence="4 6" id="KW-1133">Transmembrane helix</keyword>
<dbReference type="OrthoDB" id="9801622at2"/>
<evidence type="ECO:0000259" key="7">
    <source>
        <dbReference type="SMART" id="SM00014"/>
    </source>
</evidence>